<dbReference type="InterPro" id="IPR033031">
    <property type="entry name" value="Scc2/Nipped-B"/>
</dbReference>
<dbReference type="InterPro" id="IPR011992">
    <property type="entry name" value="EF-hand-dom_pair"/>
</dbReference>
<dbReference type="InterPro" id="IPR002048">
    <property type="entry name" value="EF_hand_dom"/>
</dbReference>
<dbReference type="Pfam" id="PF22366">
    <property type="entry name" value="NDH2_C"/>
    <property type="match status" value="1"/>
</dbReference>
<dbReference type="Pfam" id="PF07992">
    <property type="entry name" value="Pyr_redox_2"/>
    <property type="match status" value="1"/>
</dbReference>
<comment type="subcellular location">
    <subcellularLocation>
        <location evidence="2">Mitochondrion inner membrane</location>
        <topology evidence="2">Peripheral membrane protein</topology>
        <orientation evidence="2">Intermembrane side</orientation>
    </subcellularLocation>
    <subcellularLocation>
        <location evidence="1 9">Nucleus</location>
    </subcellularLocation>
</comment>
<keyword evidence="8 9" id="KW-0131">Cell cycle</keyword>
<gene>
    <name evidence="13" type="primary">SCC2</name>
    <name evidence="13" type="ORF">ETB97_010779</name>
</gene>
<feature type="compositionally biased region" description="Acidic residues" evidence="11">
    <location>
        <begin position="1692"/>
        <end position="1701"/>
    </location>
</feature>
<dbReference type="GO" id="GO:0071169">
    <property type="term" value="P:establishment of protein localization to chromatin"/>
    <property type="evidence" value="ECO:0007669"/>
    <property type="project" value="TreeGrafter"/>
</dbReference>
<dbReference type="PROSITE" id="PS00018">
    <property type="entry name" value="EF_HAND_1"/>
    <property type="match status" value="1"/>
</dbReference>
<feature type="coiled-coil region" evidence="10">
    <location>
        <begin position="241"/>
        <end position="271"/>
    </location>
</feature>
<evidence type="ECO:0000256" key="6">
    <source>
        <dbReference type="ARBA" id="ARBA00022946"/>
    </source>
</evidence>
<dbReference type="InterPro" id="IPR036188">
    <property type="entry name" value="FAD/NAD-bd_sf"/>
</dbReference>
<evidence type="ECO:0000259" key="12">
    <source>
        <dbReference type="PROSITE" id="PS50222"/>
    </source>
</evidence>
<dbReference type="SMART" id="SM00054">
    <property type="entry name" value="EFh"/>
    <property type="match status" value="1"/>
</dbReference>
<keyword evidence="14" id="KW-1185">Reference proteome</keyword>
<dbReference type="Gene3D" id="3.50.50.100">
    <property type="match status" value="2"/>
</dbReference>
<dbReference type="SUPFAM" id="SSF47473">
    <property type="entry name" value="EF-hand"/>
    <property type="match status" value="1"/>
</dbReference>
<organism evidence="13 14">
    <name type="scientific">Petromyces alliaceus</name>
    <name type="common">Aspergillus alliaceus</name>
    <dbReference type="NCBI Taxonomy" id="209559"/>
    <lineage>
        <taxon>Eukaryota</taxon>
        <taxon>Fungi</taxon>
        <taxon>Dikarya</taxon>
        <taxon>Ascomycota</taxon>
        <taxon>Pezizomycotina</taxon>
        <taxon>Eurotiomycetes</taxon>
        <taxon>Eurotiomycetidae</taxon>
        <taxon>Eurotiales</taxon>
        <taxon>Aspergillaceae</taxon>
        <taxon>Aspergillus</taxon>
        <taxon>Aspergillus subgen. Circumdati</taxon>
    </lineage>
</organism>
<keyword evidence="10" id="KW-0175">Coiled coil</keyword>
<dbReference type="Pfam" id="PF12765">
    <property type="entry name" value="Cohesin_HEAT"/>
    <property type="match status" value="1"/>
</dbReference>
<evidence type="ECO:0000256" key="2">
    <source>
        <dbReference type="ARBA" id="ARBA00004137"/>
    </source>
</evidence>
<sequence>MDRNWHPAVQVVINGHPQAQAHNSSGLPQHRDRPLSVEEALQYSPMSSSPIFGLDCILRPDVGRPPNTTSINHILQSGRTTLNELNGELSSGRDESSRLETSREYLQQLLDGDQLTEFKFKLPIAARNTQHSLPIVSSEHTPSRHNLGSFARKMLESTDIAFRYPTPSQAEDERRSQKASSWNQKAHAINKTTPASYNQQNHTSSRLSVVIPVKPISPDADDRGVSKRRKLNTDGDDSLAAIRLKDQKEEADAALVKLQDLLHEIFEAEDQLEPGTSSATIAEHPNAIFSAPQAIDISGLLMSSDIHSRLQKTIRKVVGFNRLQDIPSDYISRIQKLCEKPIIAAQAPDLSLEDPSNDSEAQEWLKKVEDIHNALLAIGTLLLTMSGSQTERDLCPEDLIEAIPNVLNQAFDHCVIPAVEARPGGKDARQFELFSTQKRVLGGLIQQSKKALALFADFLARIDVSEGTVTAAEFLACKLIFVENSHTEKDSAVGFQKYESVRRGAMDVLAKIFSKYPAQRPFILDEILVSLEKLPSTRQSARQFKLADGKSIQLLTALVMQLVQTTALDVPTSRSSRTKPKLPPPGDEEEEQMDNAPGRDDDDDDGSELSMEQLATKVNRLYDNAVRSAQYIVKFIVQRAMTSTKTGDQPYRNILDLFTEDLIGVLGSTDWPAAELLLRIMASHMVGIADLDKSPATAKSMALELLGWMGSAISDLIVTAHHLLPTMEESDSDQTDYLKQLLDDYSGRALHPQDLVLPEGPYRMTLEYFLQWAKSFCSVYYNADENDDVTYDDMTENLVDLFAKLFSDPLWLETHKHFNNISAAHGKFSYILTVLNSSFCKAFDTILKVLLNSIASDQAKVRSRSLKSVIYMLEKDPSLLDRDTSVMRVILRCATDASPMVRDSALSLIAKCISLKPKLEEDGCRSILTCAADPTAGVRKRCIGLLKDIYLKTSRTELKLAILDSFLQRTGDIEESVSALARQTFEEIWLAPFYDIIDSAQDSPKLKVGLGERVTLFVSLVQRSETALETLGGCLKKILSDSSKFSSLNFKVCKAMVSTMFEKLVEDNDAGKDFQQALLQTITVFAKANAKLFRPDQLETLHPYIGHLATAEDLFLFRSVVVIYRCVLPFLSSAHNALLKEVQNDLFKSVAKLARSELNEVMACLWTINGVLQNTDRLVKLTISVLKPIQHYKNIDLSGNANMAVLARAKSYIRIAGCVGRHCDLEKYEPHFKNAFPSWDGGSVAGLMVDSIIPFTLAQQPLELRVMALESLGSICQSWPAQFSRDESRRILSMVFKEDNPSLQNIVLRAFADFFAMHEGKTEKSVLPASEALDQESTTRLGGSLKASDNDGAAALIAQHFLQNMLRVAQSRQDSYALTAIELIASINRQGLVHPKECAGVLVSLETSTVPSIAKVAFETHKMLHQQYESMFEREYMRAVQEAFYYQRDVVGDSTGALSRPYIAKLAPLFEIIKISNSRYQKKFLSNLCAKVNFELKKLDTVGNPPEHLLLARFVSHNLAFFEYAQLAELVPTIGCMERVVASTGTVVAHAIETELFFARLEPRQADGVTIPSPEAPANLLPLQQVNSGALRQLATAAAALSMLWEARTYLRRLYGVTAHVRKKEAKATSKELNKSATKVHGVTGDKCWDAIDRNMASLDSEENMISKCREFATLLAIDDEFKVGEDMDAEGDDGVTDMDDPAVLGLSSGPRPMKRKSSISGQNPTKRPRAEQSAVTLHAMSAVLLRGRPDAPALRRIGLLSPRFFSSNPSGPARLAASRALPVRRNSVPQCLASRAFFNSHSSIRRQSTGPEITSIPRRSSLQNAFLKTFAYCGFFIVMSGAAVIAFFVYDATTYREHSSAEDIPVSELALNPRRGGPKNLPVADVLVGDYDSDAMAEQKDKPRLVILGTGWGSIALLKQLNPGDYHVTVISPTNYFLFTPMLPSATVGTLGLRSLVEPVRRIIQRVNGHFLKGEAVDVEFSEKLVEVSQVDANGKLQSFYVPYDKLIIGVGCVTNPHGVKGLENCHFLKTIDDARQIKNQVLENMELACLPTTSDGERKRLLSFVVCGGGPTGVEFAAELFDLLNEDLLYSFPKILRNEISVHIIQSRTHILNTYDEALSKYAEARFARDHVDVLTNSRVKEVCDDKVVFTQIEDGKTVLREIPMGFCLWSTGVAPAEICKKLSAKLDAQNNKHALETDSHLRLIGAPLGDVYAIGDCSTVQNNVADHIVSFLRTIAWEKGKDPEKLHLTFREWRDVANRVKKRFPQASNHLRRLDRLFEQYDKDHSGTLEFGELSELLHQIDTKLTSLPATAQRANQQGEYLGRKLTKIAAALPGMRANEIDHGDLDEAVYKAFKYKHLGSLAYISNAAVFDFGGMNFSGGVLAMYLWRSVYFAESVSLRTRCMLAMDWAKRALFGRDLMSF</sequence>
<dbReference type="PANTHER" id="PTHR21704">
    <property type="entry name" value="NIPPED-B-LIKE PROTEIN DELANGIN SCC2-RELATED"/>
    <property type="match status" value="1"/>
</dbReference>
<dbReference type="FunFam" id="3.50.50.100:FF:000002">
    <property type="entry name" value="External alternative NAD(P)H-ubiquinone oxidoreductase B1, mitochondrial"/>
    <property type="match status" value="1"/>
</dbReference>
<dbReference type="CDD" id="cd23958">
    <property type="entry name" value="SCC2"/>
    <property type="match status" value="1"/>
</dbReference>
<feature type="region of interest" description="Disordered" evidence="11">
    <location>
        <begin position="569"/>
        <end position="607"/>
    </location>
</feature>
<keyword evidence="7 9" id="KW-0539">Nucleus</keyword>
<dbReference type="InterPro" id="IPR026003">
    <property type="entry name" value="Cohesin_HEAT"/>
</dbReference>
<dbReference type="InterPro" id="IPR023753">
    <property type="entry name" value="FAD/NAD-binding_dom"/>
</dbReference>
<feature type="compositionally biased region" description="Polar residues" evidence="11">
    <location>
        <begin position="178"/>
        <end position="207"/>
    </location>
</feature>
<dbReference type="GO" id="GO:0005509">
    <property type="term" value="F:calcium ion binding"/>
    <property type="evidence" value="ECO:0007669"/>
    <property type="project" value="InterPro"/>
</dbReference>
<dbReference type="FunFam" id="1.25.10.10:FF:000494">
    <property type="entry name" value="Sister chromatid cohesion protein"/>
    <property type="match status" value="1"/>
</dbReference>
<feature type="region of interest" description="Disordered" evidence="11">
    <location>
        <begin position="1692"/>
        <end position="1733"/>
    </location>
</feature>
<dbReference type="GO" id="GO:0090694">
    <property type="term" value="C:Scc2-Scc4 cohesin loading complex"/>
    <property type="evidence" value="ECO:0007669"/>
    <property type="project" value="TreeGrafter"/>
</dbReference>
<dbReference type="InterPro" id="IPR011989">
    <property type="entry name" value="ARM-like"/>
</dbReference>
<dbReference type="Proteomes" id="UP000541154">
    <property type="component" value="Unassembled WGS sequence"/>
</dbReference>
<dbReference type="GO" id="GO:0061775">
    <property type="term" value="F:cohesin loader activity"/>
    <property type="evidence" value="ECO:0007669"/>
    <property type="project" value="InterPro"/>
</dbReference>
<accession>A0A8H6EBI0</accession>
<dbReference type="GO" id="GO:0003682">
    <property type="term" value="F:chromatin binding"/>
    <property type="evidence" value="ECO:0007669"/>
    <property type="project" value="TreeGrafter"/>
</dbReference>
<evidence type="ECO:0000256" key="1">
    <source>
        <dbReference type="ARBA" id="ARBA00004123"/>
    </source>
</evidence>
<dbReference type="GO" id="GO:0005743">
    <property type="term" value="C:mitochondrial inner membrane"/>
    <property type="evidence" value="ECO:0007669"/>
    <property type="project" value="UniProtKB-SubCell"/>
</dbReference>
<comment type="caution">
    <text evidence="13">The sequence shown here is derived from an EMBL/GenBank/DDBJ whole genome shotgun (WGS) entry which is preliminary data.</text>
</comment>
<evidence type="ECO:0000256" key="3">
    <source>
        <dbReference type="ARBA" id="ARBA00009252"/>
    </source>
</evidence>
<dbReference type="FunFam" id="3.50.50.100:FF:000005">
    <property type="entry name" value="NADH-ubiquinone oxidoreductase 64 kDa subunit"/>
    <property type="match status" value="1"/>
</dbReference>
<name>A0A8H6EBI0_PETAA</name>
<evidence type="ECO:0000313" key="13">
    <source>
        <dbReference type="EMBL" id="KAF5866684.1"/>
    </source>
</evidence>
<proteinExistence type="inferred from homology"/>
<feature type="region of interest" description="Disordered" evidence="11">
    <location>
        <begin position="164"/>
        <end position="232"/>
    </location>
</feature>
<dbReference type="InterPro" id="IPR018247">
    <property type="entry name" value="EF_Hand_1_Ca_BS"/>
</dbReference>
<dbReference type="GO" id="GO:1990414">
    <property type="term" value="P:replication-born double-strand break repair via sister chromatid exchange"/>
    <property type="evidence" value="ECO:0007669"/>
    <property type="project" value="TreeGrafter"/>
</dbReference>
<evidence type="ECO:0000256" key="11">
    <source>
        <dbReference type="SAM" id="MobiDB-lite"/>
    </source>
</evidence>
<reference evidence="13 14" key="1">
    <citation type="submission" date="2019-04" db="EMBL/GenBank/DDBJ databases">
        <title>Aspergillus burnettii sp. nov., novel species from soil in southeast Queensland.</title>
        <authorList>
            <person name="Gilchrist C.L.M."/>
            <person name="Pitt J.I."/>
            <person name="Lange L."/>
            <person name="Lacey H.J."/>
            <person name="Vuong D."/>
            <person name="Midgley D.J."/>
            <person name="Greenfield P."/>
            <person name="Bradbury M."/>
            <person name="Lacey E."/>
            <person name="Busk P.K."/>
            <person name="Pilgaard B."/>
            <person name="Chooi Y.H."/>
            <person name="Piggott A.M."/>
        </authorList>
    </citation>
    <scope>NUCLEOTIDE SEQUENCE [LARGE SCALE GENOMIC DNA]</scope>
    <source>
        <strain evidence="13 14">FRR 5400</strain>
    </source>
</reference>
<dbReference type="SUPFAM" id="SSF48371">
    <property type="entry name" value="ARM repeat"/>
    <property type="match status" value="1"/>
</dbReference>
<dbReference type="EMBL" id="SPNV01000006">
    <property type="protein sequence ID" value="KAF5866684.1"/>
    <property type="molecule type" value="Genomic_DNA"/>
</dbReference>
<dbReference type="GO" id="GO:0034087">
    <property type="term" value="P:establishment of mitotic sister chromatid cohesion"/>
    <property type="evidence" value="ECO:0007669"/>
    <property type="project" value="TreeGrafter"/>
</dbReference>
<dbReference type="GO" id="GO:0010468">
    <property type="term" value="P:regulation of gene expression"/>
    <property type="evidence" value="ECO:0007669"/>
    <property type="project" value="InterPro"/>
</dbReference>
<dbReference type="InterPro" id="IPR024986">
    <property type="entry name" value="Nipped-B_C"/>
</dbReference>
<keyword evidence="6" id="KW-0809">Transit peptide</keyword>
<dbReference type="GO" id="GO:0016491">
    <property type="term" value="F:oxidoreductase activity"/>
    <property type="evidence" value="ECO:0007669"/>
    <property type="project" value="InterPro"/>
</dbReference>
<dbReference type="Pfam" id="PF12830">
    <property type="entry name" value="Nipped-B_C"/>
    <property type="match status" value="1"/>
</dbReference>
<evidence type="ECO:0000256" key="5">
    <source>
        <dbReference type="ARBA" id="ARBA00022837"/>
    </source>
</evidence>
<evidence type="ECO:0000313" key="14">
    <source>
        <dbReference type="Proteomes" id="UP000541154"/>
    </source>
</evidence>
<evidence type="ECO:0000256" key="10">
    <source>
        <dbReference type="SAM" id="Coils"/>
    </source>
</evidence>
<dbReference type="PANTHER" id="PTHR21704:SF18">
    <property type="entry name" value="NIPPED-B-LIKE PROTEIN"/>
    <property type="match status" value="1"/>
</dbReference>
<evidence type="ECO:0000256" key="7">
    <source>
        <dbReference type="ARBA" id="ARBA00023242"/>
    </source>
</evidence>
<evidence type="ECO:0000256" key="8">
    <source>
        <dbReference type="ARBA" id="ARBA00023306"/>
    </source>
</evidence>
<comment type="similarity">
    <text evidence="3 9">Belongs to the SCC2/Nipped-B family.</text>
</comment>
<feature type="domain" description="EF-hand" evidence="12">
    <location>
        <begin position="2272"/>
        <end position="2307"/>
    </location>
</feature>
<dbReference type="PROSITE" id="PS50222">
    <property type="entry name" value="EF_HAND_2"/>
    <property type="match status" value="1"/>
</dbReference>
<dbReference type="InterPro" id="IPR016024">
    <property type="entry name" value="ARM-type_fold"/>
</dbReference>
<evidence type="ECO:0000256" key="9">
    <source>
        <dbReference type="RuleBase" id="RU364107"/>
    </source>
</evidence>
<dbReference type="Gene3D" id="1.25.10.10">
    <property type="entry name" value="Leucine-rich Repeat Variant"/>
    <property type="match status" value="1"/>
</dbReference>
<protein>
    <recommendedName>
        <fullName evidence="9">Sister chromatid cohesion protein</fullName>
    </recommendedName>
</protein>
<keyword evidence="5" id="KW-0106">Calcium</keyword>
<keyword evidence="4 9" id="KW-0677">Repeat</keyword>
<dbReference type="GO" id="GO:0140588">
    <property type="term" value="P:chromatin looping"/>
    <property type="evidence" value="ECO:0007669"/>
    <property type="project" value="InterPro"/>
</dbReference>
<evidence type="ECO:0000256" key="4">
    <source>
        <dbReference type="ARBA" id="ARBA00022737"/>
    </source>
</evidence>
<dbReference type="InterPro" id="IPR054585">
    <property type="entry name" value="NDH2-like_C"/>
</dbReference>
<dbReference type="SUPFAM" id="SSF51905">
    <property type="entry name" value="FAD/NAD(P)-binding domain"/>
    <property type="match status" value="2"/>
</dbReference>